<dbReference type="AlphaFoldDB" id="A0A1B6EB99"/>
<dbReference type="Pfam" id="PF07527">
    <property type="entry name" value="Hairy_orange"/>
    <property type="match status" value="1"/>
</dbReference>
<dbReference type="PROSITE" id="PS51054">
    <property type="entry name" value="ORANGE"/>
    <property type="match status" value="1"/>
</dbReference>
<keyword evidence="5" id="KW-0539">Nucleus</keyword>
<evidence type="ECO:0000313" key="8">
    <source>
        <dbReference type="EMBL" id="JAS35226.1"/>
    </source>
</evidence>
<keyword evidence="2" id="KW-0805">Transcription regulation</keyword>
<dbReference type="GO" id="GO:0005634">
    <property type="term" value="C:nucleus"/>
    <property type="evidence" value="ECO:0007669"/>
    <property type="project" value="UniProtKB-SubCell"/>
</dbReference>
<evidence type="ECO:0000256" key="3">
    <source>
        <dbReference type="ARBA" id="ARBA00023125"/>
    </source>
</evidence>
<feature type="compositionally biased region" description="Polar residues" evidence="6">
    <location>
        <begin position="339"/>
        <end position="353"/>
    </location>
</feature>
<dbReference type="InterPro" id="IPR050370">
    <property type="entry name" value="HES_HEY"/>
</dbReference>
<feature type="region of interest" description="Disordered" evidence="6">
    <location>
        <begin position="337"/>
        <end position="360"/>
    </location>
</feature>
<gene>
    <name evidence="8" type="ORF">g.3094</name>
</gene>
<feature type="non-terminal residue" evidence="8">
    <location>
        <position position="1"/>
    </location>
</feature>
<keyword evidence="4" id="KW-0804">Transcription</keyword>
<dbReference type="PANTHER" id="PTHR10985">
    <property type="entry name" value="BASIC HELIX-LOOP-HELIX TRANSCRIPTION FACTOR, HES-RELATED"/>
    <property type="match status" value="1"/>
</dbReference>
<feature type="domain" description="Orange" evidence="7">
    <location>
        <begin position="13"/>
        <end position="46"/>
    </location>
</feature>
<dbReference type="SUPFAM" id="SSF158457">
    <property type="entry name" value="Orange domain-like"/>
    <property type="match status" value="1"/>
</dbReference>
<sequence>IAMASDPTVIQKFKTGFNECATEVSRYIGRMDGVEPCVKQRLVSHLASCVSGLKKMPTVGVPTSSNQLLNSFNAAQSSTNPAEDVNNNNASARLQMMTGLQLIPSRLPTGELALLLPNPQQLPNNMMSFFPPQESNLVTTTTTDITLNNLKSKSIDHHHFSAFTAVQRDRRSPLPSPTSSTPSTYCEDSTDQPYPSPNNMQEVTSTSEQDKLKTDVYDSSIKIKPIENLLRLSSSYQNAFVEGSSAHSESTFQKNLNIPLTVITTDNIIKTASTSDVRFQHPANTNKTPIDFSKKNSIPSLITGVKRPFVEEQPINLLMKSSDQNKVMKISYDLKNEPTCDNSGPSTSNTEASRNMWRPW</sequence>
<reference evidence="8" key="1">
    <citation type="submission" date="2015-12" db="EMBL/GenBank/DDBJ databases">
        <title>De novo transcriptome assembly of four potential Pierce s Disease insect vectors from Arizona vineyards.</title>
        <authorList>
            <person name="Tassone E.E."/>
        </authorList>
    </citation>
    <scope>NUCLEOTIDE SEQUENCE</scope>
</reference>
<dbReference type="InterPro" id="IPR003650">
    <property type="entry name" value="Orange_dom"/>
</dbReference>
<evidence type="ECO:0000256" key="1">
    <source>
        <dbReference type="ARBA" id="ARBA00004123"/>
    </source>
</evidence>
<proteinExistence type="predicted"/>
<dbReference type="GO" id="GO:0006355">
    <property type="term" value="P:regulation of DNA-templated transcription"/>
    <property type="evidence" value="ECO:0007669"/>
    <property type="project" value="InterPro"/>
</dbReference>
<protein>
    <recommendedName>
        <fullName evidence="7">Orange domain-containing protein</fullName>
    </recommendedName>
</protein>
<evidence type="ECO:0000256" key="2">
    <source>
        <dbReference type="ARBA" id="ARBA00023015"/>
    </source>
</evidence>
<accession>A0A1B6EB99</accession>
<organism evidence="8">
    <name type="scientific">Clastoptera arizonana</name>
    <name type="common">Arizona spittle bug</name>
    <dbReference type="NCBI Taxonomy" id="38151"/>
    <lineage>
        <taxon>Eukaryota</taxon>
        <taxon>Metazoa</taxon>
        <taxon>Ecdysozoa</taxon>
        <taxon>Arthropoda</taxon>
        <taxon>Hexapoda</taxon>
        <taxon>Insecta</taxon>
        <taxon>Pterygota</taxon>
        <taxon>Neoptera</taxon>
        <taxon>Paraneoptera</taxon>
        <taxon>Hemiptera</taxon>
        <taxon>Auchenorrhyncha</taxon>
        <taxon>Cercopoidea</taxon>
        <taxon>Clastopteridae</taxon>
        <taxon>Clastoptera</taxon>
    </lineage>
</organism>
<evidence type="ECO:0000256" key="4">
    <source>
        <dbReference type="ARBA" id="ARBA00023163"/>
    </source>
</evidence>
<dbReference type="SMART" id="SM00511">
    <property type="entry name" value="ORANGE"/>
    <property type="match status" value="1"/>
</dbReference>
<dbReference type="EMBL" id="GEDC01002072">
    <property type="protein sequence ID" value="JAS35226.1"/>
    <property type="molecule type" value="Transcribed_RNA"/>
</dbReference>
<name>A0A1B6EB99_9HEMI</name>
<comment type="subcellular location">
    <subcellularLocation>
        <location evidence="1">Nucleus</location>
    </subcellularLocation>
</comment>
<evidence type="ECO:0000259" key="7">
    <source>
        <dbReference type="PROSITE" id="PS51054"/>
    </source>
</evidence>
<evidence type="ECO:0000256" key="5">
    <source>
        <dbReference type="ARBA" id="ARBA00023242"/>
    </source>
</evidence>
<feature type="compositionally biased region" description="Polar residues" evidence="6">
    <location>
        <begin position="191"/>
        <end position="207"/>
    </location>
</feature>
<feature type="region of interest" description="Disordered" evidence="6">
    <location>
        <begin position="163"/>
        <end position="211"/>
    </location>
</feature>
<evidence type="ECO:0000256" key="6">
    <source>
        <dbReference type="SAM" id="MobiDB-lite"/>
    </source>
</evidence>
<dbReference type="Gene3D" id="6.10.250.980">
    <property type="match status" value="1"/>
</dbReference>
<keyword evidence="3" id="KW-0238">DNA-binding</keyword>
<dbReference type="GO" id="GO:0003677">
    <property type="term" value="F:DNA binding"/>
    <property type="evidence" value="ECO:0007669"/>
    <property type="project" value="UniProtKB-KW"/>
</dbReference>